<reference evidence="2" key="1">
    <citation type="submission" date="2020-06" db="EMBL/GenBank/DDBJ databases">
        <authorList>
            <person name="Li T."/>
            <person name="Hu X."/>
            <person name="Zhang T."/>
            <person name="Song X."/>
            <person name="Zhang H."/>
            <person name="Dai N."/>
            <person name="Sheng W."/>
            <person name="Hou X."/>
            <person name="Wei L."/>
        </authorList>
    </citation>
    <scope>NUCLEOTIDE SEQUENCE</scope>
    <source>
        <strain evidence="2">3651</strain>
        <tissue evidence="2">Leaf</tissue>
    </source>
</reference>
<dbReference type="GO" id="GO:0090307">
    <property type="term" value="P:mitotic spindle assembly"/>
    <property type="evidence" value="ECO:0007669"/>
    <property type="project" value="TreeGrafter"/>
</dbReference>
<accession>A0AAE1YXT3</accession>
<proteinExistence type="predicted"/>
<sequence>MAALEESSSNLFMIDEAYEFSAPRFYDFICGETDEDVRNAELWFDNAPPLCPFSCTDQNSAIYGAVFDLDIENLNLSLSFHESSAFMPRIKATRNIQLQILCNFGEDEQTQKGPEPLKEASNSAEESAPKSLKETIPEAEIISAETTEEVRTCVMPQAEVVGPDETKKNISLNILNENSETEKTVNAGGGACSEETGNLVGENASSSSQPMEAVRAMNSKNRLQKSQVNNNKPASVRRDTNVKSIVGTPNFAHENHAIKRQKLEGGKSRQILTVNKPWNPPHKTRTGIISSSSNFCSSTAKTCKEDRKNVCPKPAAPFVLWAEMMRKFQSGYERGVFPSHQFPFRRERVLLLEQRDRGSLSLH</sequence>
<evidence type="ECO:0000256" key="1">
    <source>
        <dbReference type="SAM" id="MobiDB-lite"/>
    </source>
</evidence>
<name>A0AAE1YXT3_9LAMI</name>
<dbReference type="GO" id="GO:0008017">
    <property type="term" value="F:microtubule binding"/>
    <property type="evidence" value="ECO:0007669"/>
    <property type="project" value="TreeGrafter"/>
</dbReference>
<dbReference type="PANTHER" id="PTHR14326">
    <property type="entry name" value="TARGETING PROTEIN FOR XKLP2"/>
    <property type="match status" value="1"/>
</dbReference>
<organism evidence="2 3">
    <name type="scientific">Sesamum alatum</name>
    <dbReference type="NCBI Taxonomy" id="300844"/>
    <lineage>
        <taxon>Eukaryota</taxon>
        <taxon>Viridiplantae</taxon>
        <taxon>Streptophyta</taxon>
        <taxon>Embryophyta</taxon>
        <taxon>Tracheophyta</taxon>
        <taxon>Spermatophyta</taxon>
        <taxon>Magnoliopsida</taxon>
        <taxon>eudicotyledons</taxon>
        <taxon>Gunneridae</taxon>
        <taxon>Pentapetalae</taxon>
        <taxon>asterids</taxon>
        <taxon>lamiids</taxon>
        <taxon>Lamiales</taxon>
        <taxon>Pedaliaceae</taxon>
        <taxon>Sesamum</taxon>
    </lineage>
</organism>
<dbReference type="PANTHER" id="PTHR14326:SF44">
    <property type="entry name" value="TARGETING PROTEIN FOR XKLP2"/>
    <property type="match status" value="1"/>
</dbReference>
<dbReference type="GO" id="GO:0005880">
    <property type="term" value="C:nuclear microtubule"/>
    <property type="evidence" value="ECO:0007669"/>
    <property type="project" value="TreeGrafter"/>
</dbReference>
<dbReference type="GO" id="GO:0030295">
    <property type="term" value="F:protein kinase activator activity"/>
    <property type="evidence" value="ECO:0007669"/>
    <property type="project" value="TreeGrafter"/>
</dbReference>
<evidence type="ECO:0000313" key="3">
    <source>
        <dbReference type="Proteomes" id="UP001293254"/>
    </source>
</evidence>
<dbReference type="GO" id="GO:0060236">
    <property type="term" value="P:regulation of mitotic spindle organization"/>
    <property type="evidence" value="ECO:0007669"/>
    <property type="project" value="InterPro"/>
</dbReference>
<dbReference type="EMBL" id="JACGWO010000001">
    <property type="protein sequence ID" value="KAK4438720.1"/>
    <property type="molecule type" value="Genomic_DNA"/>
</dbReference>
<reference evidence="2" key="2">
    <citation type="journal article" date="2024" name="Plant">
        <title>Genomic evolution and insights into agronomic trait innovations of Sesamum species.</title>
        <authorList>
            <person name="Miao H."/>
            <person name="Wang L."/>
            <person name="Qu L."/>
            <person name="Liu H."/>
            <person name="Sun Y."/>
            <person name="Le M."/>
            <person name="Wang Q."/>
            <person name="Wei S."/>
            <person name="Zheng Y."/>
            <person name="Lin W."/>
            <person name="Duan Y."/>
            <person name="Cao H."/>
            <person name="Xiong S."/>
            <person name="Wang X."/>
            <person name="Wei L."/>
            <person name="Li C."/>
            <person name="Ma Q."/>
            <person name="Ju M."/>
            <person name="Zhao R."/>
            <person name="Li G."/>
            <person name="Mu C."/>
            <person name="Tian Q."/>
            <person name="Mei H."/>
            <person name="Zhang T."/>
            <person name="Gao T."/>
            <person name="Zhang H."/>
        </authorList>
    </citation>
    <scope>NUCLEOTIDE SEQUENCE</scope>
    <source>
        <strain evidence="2">3651</strain>
    </source>
</reference>
<dbReference type="Proteomes" id="UP001293254">
    <property type="component" value="Unassembled WGS sequence"/>
</dbReference>
<protein>
    <submittedName>
        <fullName evidence="2">Protein TPX2</fullName>
    </submittedName>
</protein>
<feature type="region of interest" description="Disordered" evidence="1">
    <location>
        <begin position="108"/>
        <end position="133"/>
    </location>
</feature>
<gene>
    <name evidence="2" type="ORF">Salat_0206600</name>
</gene>
<dbReference type="GO" id="GO:0005819">
    <property type="term" value="C:spindle"/>
    <property type="evidence" value="ECO:0007669"/>
    <property type="project" value="InterPro"/>
</dbReference>
<dbReference type="InterPro" id="IPR009675">
    <property type="entry name" value="TPX2_fam"/>
</dbReference>
<dbReference type="AlphaFoldDB" id="A0AAE1YXT3"/>
<evidence type="ECO:0000313" key="2">
    <source>
        <dbReference type="EMBL" id="KAK4438720.1"/>
    </source>
</evidence>
<keyword evidence="3" id="KW-1185">Reference proteome</keyword>
<comment type="caution">
    <text evidence="2">The sequence shown here is derived from an EMBL/GenBank/DDBJ whole genome shotgun (WGS) entry which is preliminary data.</text>
</comment>